<dbReference type="EMBL" id="CAADAN010000035">
    <property type="protein sequence ID" value="VFD36771.1"/>
    <property type="molecule type" value="Genomic_DNA"/>
</dbReference>
<feature type="coiled-coil region" evidence="1">
    <location>
        <begin position="21"/>
        <end position="95"/>
    </location>
</feature>
<sequence>MDNNINKKELFKKVEGRLHHYKFLSAEIKNLELDIESRENEIFGCKAVGYDEKVSPTYAFNSTVENEIIKKERDITRLKKLKKDKEIEKKKIENALTCLDIREEHFFKLFYNSRMKNSMVYISLEMNSDRKTCRCVRERLVYKVMDMLYPRIKENELPLFKN</sequence>
<evidence type="ECO:0000256" key="1">
    <source>
        <dbReference type="SAM" id="Coils"/>
    </source>
</evidence>
<dbReference type="AlphaFoldDB" id="A0A069AW49"/>
<name>A0A069AW49_CLODI</name>
<reference evidence="3" key="1">
    <citation type="submission" date="2014-07" db="EMBL/GenBank/DDBJ databases">
        <authorList>
            <person name="Monot Marc"/>
        </authorList>
    </citation>
    <scope>NUCLEOTIDE SEQUENCE</scope>
    <source>
        <strain evidence="3">7032989</strain>
    </source>
</reference>
<gene>
    <name evidence="3" type="ORF">BN1095_980009</name>
    <name evidence="2" type="ORF">BN1096_380002</name>
    <name evidence="5" type="ORF">SAMEA1402399_04185</name>
    <name evidence="4" type="ORF">SAMEA3375112_04184</name>
</gene>
<organism evidence="3">
    <name type="scientific">Clostridioides difficile</name>
    <name type="common">Peptoclostridium difficile</name>
    <dbReference type="NCBI Taxonomy" id="1496"/>
    <lineage>
        <taxon>Bacteria</taxon>
        <taxon>Bacillati</taxon>
        <taxon>Bacillota</taxon>
        <taxon>Clostridia</taxon>
        <taxon>Peptostreptococcales</taxon>
        <taxon>Peptostreptococcaceae</taxon>
        <taxon>Clostridioides</taxon>
    </lineage>
</organism>
<dbReference type="PATRIC" id="fig|1496.897.peg.1488"/>
<dbReference type="Proteomes" id="UP000411588">
    <property type="component" value="Unassembled WGS sequence"/>
</dbReference>
<dbReference type="EMBL" id="LK932489">
    <property type="protein sequence ID" value="CDS84700.1"/>
    <property type="molecule type" value="Genomic_DNA"/>
</dbReference>
<dbReference type="Proteomes" id="UP000189137">
    <property type="component" value="Unassembled WGS sequence"/>
</dbReference>
<evidence type="ECO:0000313" key="2">
    <source>
        <dbReference type="EMBL" id="CDS84700.1"/>
    </source>
</evidence>
<evidence type="ECO:0000313" key="6">
    <source>
        <dbReference type="Proteomes" id="UP000189137"/>
    </source>
</evidence>
<accession>A0A069AW49</accession>
<evidence type="ECO:0000313" key="3">
    <source>
        <dbReference type="EMBL" id="CDT82934.1"/>
    </source>
</evidence>
<proteinExistence type="predicted"/>
<dbReference type="EMBL" id="FUPS01000027">
    <property type="protein sequence ID" value="SJT29083.1"/>
    <property type="molecule type" value="Genomic_DNA"/>
</dbReference>
<dbReference type="RefSeq" id="WP_009894737.1">
    <property type="nucleotide sequence ID" value="NZ_AP031492.1"/>
</dbReference>
<protein>
    <submittedName>
        <fullName evidence="3">Putative phage protein</fullName>
    </submittedName>
    <submittedName>
        <fullName evidence="5">Sigma factor</fullName>
    </submittedName>
</protein>
<dbReference type="EMBL" id="LK933543">
    <property type="protein sequence ID" value="CDT82934.1"/>
    <property type="molecule type" value="Genomic_DNA"/>
</dbReference>
<evidence type="ECO:0000313" key="7">
    <source>
        <dbReference type="Proteomes" id="UP000411588"/>
    </source>
</evidence>
<evidence type="ECO:0000313" key="4">
    <source>
        <dbReference type="EMBL" id="SJT29083.1"/>
    </source>
</evidence>
<keyword evidence="1" id="KW-0175">Coiled coil</keyword>
<reference evidence="5 7" key="2">
    <citation type="submission" date="2019-02" db="EMBL/GenBank/DDBJ databases">
        <authorList>
            <consortium name="Pathogen Informatics"/>
        </authorList>
    </citation>
    <scope>NUCLEOTIDE SEQUENCE [LARGE SCALE GENOMIC DNA]</scope>
    <source>
        <strain evidence="5">Clo34</strain>
        <strain evidence="7">clo34</strain>
        <strain evidence="4 6">VRECD0157</strain>
    </source>
</reference>
<evidence type="ECO:0000313" key="5">
    <source>
        <dbReference type="EMBL" id="VFD36771.1"/>
    </source>
</evidence>